<dbReference type="RefSeq" id="XP_028250416.1">
    <property type="nucleotide sequence ID" value="XM_028394615.1"/>
</dbReference>
<dbReference type="GO" id="GO:0007166">
    <property type="term" value="P:cell surface receptor signaling pathway"/>
    <property type="evidence" value="ECO:0007669"/>
    <property type="project" value="InterPro"/>
</dbReference>
<feature type="transmembrane region" description="Helical" evidence="8">
    <location>
        <begin position="764"/>
        <end position="784"/>
    </location>
</feature>
<evidence type="ECO:0000256" key="8">
    <source>
        <dbReference type="SAM" id="Phobius"/>
    </source>
</evidence>
<dbReference type="Pfam" id="PF01825">
    <property type="entry name" value="GPS"/>
    <property type="match status" value="1"/>
</dbReference>
<evidence type="ECO:0000256" key="2">
    <source>
        <dbReference type="ARBA" id="ARBA00007343"/>
    </source>
</evidence>
<evidence type="ECO:0000256" key="1">
    <source>
        <dbReference type="ARBA" id="ARBA00004141"/>
    </source>
</evidence>
<feature type="transmembrane region" description="Helical" evidence="8">
    <location>
        <begin position="838"/>
        <end position="856"/>
    </location>
</feature>
<dbReference type="InterPro" id="IPR000203">
    <property type="entry name" value="GPS"/>
</dbReference>
<dbReference type="InParanoid" id="A0A6P7HF64"/>
<feature type="domain" description="G-protein coupled receptors family 2 profile 2" evidence="11">
    <location>
        <begin position="723"/>
        <end position="986"/>
    </location>
</feature>
<dbReference type="InterPro" id="IPR046338">
    <property type="entry name" value="GAIN_dom_sf"/>
</dbReference>
<gene>
    <name evidence="14" type="primary">adgrf3a</name>
</gene>
<dbReference type="Pfam" id="PF00002">
    <property type="entry name" value="7tm_2"/>
    <property type="match status" value="1"/>
</dbReference>
<feature type="chain" id="PRO_5027688220" evidence="9">
    <location>
        <begin position="18"/>
        <end position="1020"/>
    </location>
</feature>
<comment type="similarity">
    <text evidence="2">Belongs to the G-protein coupled receptor 2 family. Adhesion G-protein coupled receptor (ADGR) subfamily.</text>
</comment>
<feature type="signal peptide" evidence="9">
    <location>
        <begin position="1"/>
        <end position="17"/>
    </location>
</feature>
<dbReference type="GeneID" id="114426957"/>
<keyword evidence="9" id="KW-0732">Signal</keyword>
<evidence type="ECO:0000256" key="9">
    <source>
        <dbReference type="SAM" id="SignalP"/>
    </source>
</evidence>
<sequence>MWIFIFLHILGLNICQATENNSTQMHYVKLTIDWSVLEDKESILQSPFQSKVENFILETPNITTVCEAYGQDSTICTCKPWYRWSDDVCQSNKCCGQTPCIFAKNSGQMCVSNSSVTITGTIHLPDTDYKDCLVNKATSSYKDCHNKALVKLKEKYSTFSGFDSLTITEFSSGSVIARFTTTIVSAIDPQKLIDISQSLNASMQLETRGIVNLVPPNGFVPYNGEATFICETKVDLGGEPKWTLRKPDNTEFEITTGTQAKLTGKDRKIYFASLTHVTELWAGEYLCEYSQKKDKINITHIANATIDISLLPKIEAYTKPSFPRCTTATALLRVKAVCEIQKSTEPYTVEWNCTGCTPQKSSNADYQFYEAEQFISCDKKNVFACKFSNRANQSETKEVNINIITFQEKYCAAAGGWEDTKPGFTATLKCTNMAGLRRRRCSINAEWQHEVSDCVHAELNKVLQNALIVDIGRGFLDDNVKNVFDKLQNVTDNTLNINTYPNINASVTILTTVNEKLKTKPTNCSVKIPDQSTIENFLASADNLLKRSLESAWTSKPSDLADMYLKSVEDLIKVANLTNGSIKDNLAVDICNDTSNHCNVSVLNVSINFGSSGSGTLKTAGFSNIDSYLTNNESIEYETNSIVVSATTEKNETNVKITMDFQLHKRRPRNVKIRCVSRDPITRQWSDEGCKWGGPSNENQCTCEHLSSFAVLMSKIPLELPWASEITTAGLSVSVVSLVLSLLIELIVWSSVVKTNTLYLRHVAHINISLSLLVANCCFLASANPENLSQIWCSTVVVVKHFCYLSMFFWMLCLSSTLLHQAVFLFHKVSKKQYLRYSLVLGYVCPFLIVLVTFLTNGAGGENDYYSKDTCWLVYKGLLKGSIYTFILPVGTIVFFNVFSMVVVIMKLLDHHNAEKLHEKEKSAAKTVLRTVVLLTPIFGVTWLFGFGVMLIDLTDGPIALVVNYTFILLNSFQGLFIFLTTCLGDKMTRDALLTRFKKKMQIPGSISDSTMKTDSTMKK</sequence>
<dbReference type="PROSITE" id="PS50261">
    <property type="entry name" value="G_PROTEIN_RECEP_F2_4"/>
    <property type="match status" value="1"/>
</dbReference>
<dbReference type="InterPro" id="IPR057244">
    <property type="entry name" value="GAIN_B"/>
</dbReference>
<feature type="transmembrane region" description="Helical" evidence="8">
    <location>
        <begin position="883"/>
        <end position="906"/>
    </location>
</feature>
<dbReference type="PANTHER" id="PTHR45813">
    <property type="entry name" value="IG-LIKE DOMAIN-CONTAINING PROTEIN"/>
    <property type="match status" value="1"/>
</dbReference>
<keyword evidence="7" id="KW-0325">Glycoprotein</keyword>
<evidence type="ECO:0000259" key="12">
    <source>
        <dbReference type="PROSITE" id="PS50835"/>
    </source>
</evidence>
<dbReference type="GO" id="GO:0007189">
    <property type="term" value="P:adenylate cyclase-activating G protein-coupled receptor signaling pathway"/>
    <property type="evidence" value="ECO:0007669"/>
    <property type="project" value="TreeGrafter"/>
</dbReference>
<keyword evidence="6" id="KW-1015">Disulfide bond</keyword>
<dbReference type="Gene3D" id="2.60.220.50">
    <property type="match status" value="1"/>
</dbReference>
<evidence type="ECO:0000259" key="11">
    <source>
        <dbReference type="PROSITE" id="PS50261"/>
    </source>
</evidence>
<reference evidence="13" key="1">
    <citation type="submission" date="2024-06" db="UniProtKB">
        <authorList>
            <consortium name="RefSeq"/>
        </authorList>
    </citation>
    <scope>NUCLEOTIDE SEQUENCE [LARGE SCALE GENOMIC DNA]</scope>
</reference>
<keyword evidence="14" id="KW-0675">Receptor</keyword>
<dbReference type="SUPFAM" id="SSF81321">
    <property type="entry name" value="Family A G protein-coupled receptor-like"/>
    <property type="match status" value="1"/>
</dbReference>
<evidence type="ECO:0000313" key="14">
    <source>
        <dbReference type="RefSeq" id="XP_028250416.1"/>
    </source>
</evidence>
<evidence type="ECO:0000256" key="3">
    <source>
        <dbReference type="ARBA" id="ARBA00022692"/>
    </source>
</evidence>
<dbReference type="InterPro" id="IPR051587">
    <property type="entry name" value="Adhesion_GPCR"/>
</dbReference>
<dbReference type="OrthoDB" id="10040049at2759"/>
<keyword evidence="5 8" id="KW-0472">Membrane</keyword>
<evidence type="ECO:0000313" key="13">
    <source>
        <dbReference type="Proteomes" id="UP000515145"/>
    </source>
</evidence>
<dbReference type="GO" id="GO:0016020">
    <property type="term" value="C:membrane"/>
    <property type="evidence" value="ECO:0007669"/>
    <property type="project" value="UniProtKB-SubCell"/>
</dbReference>
<evidence type="ECO:0000256" key="5">
    <source>
        <dbReference type="ARBA" id="ARBA00023136"/>
    </source>
</evidence>
<evidence type="ECO:0000256" key="4">
    <source>
        <dbReference type="ARBA" id="ARBA00022989"/>
    </source>
</evidence>
<protein>
    <submittedName>
        <fullName evidence="14">Adhesion G-protein coupled receptor F3</fullName>
    </submittedName>
</protein>
<feature type="transmembrane region" description="Helical" evidence="8">
    <location>
        <begin position="927"/>
        <end position="952"/>
    </location>
</feature>
<dbReference type="PROSITE" id="PS50835">
    <property type="entry name" value="IG_LIKE"/>
    <property type="match status" value="1"/>
</dbReference>
<dbReference type="FunFam" id="1.20.1070.10:FF:000058">
    <property type="entry name" value="Adhesion G protein-coupled receptor F5"/>
    <property type="match status" value="1"/>
</dbReference>
<dbReference type="PROSITE" id="PS50221">
    <property type="entry name" value="GAIN_B"/>
    <property type="match status" value="1"/>
</dbReference>
<dbReference type="GO" id="GO:0004930">
    <property type="term" value="F:G protein-coupled receptor activity"/>
    <property type="evidence" value="ECO:0007669"/>
    <property type="project" value="InterPro"/>
</dbReference>
<dbReference type="PRINTS" id="PR00249">
    <property type="entry name" value="GPCRSECRETIN"/>
</dbReference>
<dbReference type="InterPro" id="IPR017981">
    <property type="entry name" value="GPCR_2-like_7TM"/>
</dbReference>
<feature type="domain" description="GAIN-B" evidence="10">
    <location>
        <begin position="576"/>
        <end position="719"/>
    </location>
</feature>
<evidence type="ECO:0000256" key="6">
    <source>
        <dbReference type="ARBA" id="ARBA00023157"/>
    </source>
</evidence>
<evidence type="ECO:0000259" key="10">
    <source>
        <dbReference type="PROSITE" id="PS50221"/>
    </source>
</evidence>
<dbReference type="SMART" id="SM00303">
    <property type="entry name" value="GPS"/>
    <property type="match status" value="1"/>
</dbReference>
<dbReference type="Gene3D" id="1.20.1070.10">
    <property type="entry name" value="Rhodopsin 7-helix transmembrane proteins"/>
    <property type="match status" value="1"/>
</dbReference>
<organism evidence="13 14">
    <name type="scientific">Parambassis ranga</name>
    <name type="common">Indian glassy fish</name>
    <dbReference type="NCBI Taxonomy" id="210632"/>
    <lineage>
        <taxon>Eukaryota</taxon>
        <taxon>Metazoa</taxon>
        <taxon>Chordata</taxon>
        <taxon>Craniata</taxon>
        <taxon>Vertebrata</taxon>
        <taxon>Euteleostomi</taxon>
        <taxon>Actinopterygii</taxon>
        <taxon>Neopterygii</taxon>
        <taxon>Teleostei</taxon>
        <taxon>Neoteleostei</taxon>
        <taxon>Acanthomorphata</taxon>
        <taxon>Ovalentaria</taxon>
        <taxon>Ambassidae</taxon>
        <taxon>Parambassis</taxon>
    </lineage>
</organism>
<dbReference type="InterPro" id="IPR007110">
    <property type="entry name" value="Ig-like_dom"/>
</dbReference>
<comment type="subcellular location">
    <subcellularLocation>
        <location evidence="1">Membrane</location>
        <topology evidence="1">Multi-pass membrane protein</topology>
    </subcellularLocation>
</comment>
<dbReference type="CTD" id="101886922"/>
<keyword evidence="4 8" id="KW-1133">Transmembrane helix</keyword>
<dbReference type="InterPro" id="IPR000832">
    <property type="entry name" value="GPCR_2_secretin-like"/>
</dbReference>
<dbReference type="Proteomes" id="UP000515145">
    <property type="component" value="Chromosome 22"/>
</dbReference>
<dbReference type="PANTHER" id="PTHR45813:SF2">
    <property type="entry name" value="ADHESION G-PROTEIN COUPLED RECEPTOR F3"/>
    <property type="match status" value="1"/>
</dbReference>
<keyword evidence="13" id="KW-1185">Reference proteome</keyword>
<feature type="transmembrane region" description="Helical" evidence="8">
    <location>
        <begin position="804"/>
        <end position="826"/>
    </location>
</feature>
<accession>A0A6P7HF64</accession>
<feature type="transmembrane region" description="Helical" evidence="8">
    <location>
        <begin position="729"/>
        <end position="752"/>
    </location>
</feature>
<feature type="transmembrane region" description="Helical" evidence="8">
    <location>
        <begin position="958"/>
        <end position="980"/>
    </location>
</feature>
<keyword evidence="3 8" id="KW-0812">Transmembrane</keyword>
<proteinExistence type="inferred from homology"/>
<dbReference type="AlphaFoldDB" id="A0A6P7HF64"/>
<feature type="domain" description="Ig-like" evidence="12">
    <location>
        <begin position="312"/>
        <end position="402"/>
    </location>
</feature>
<name>A0A6P7HF64_9TELE</name>
<reference evidence="14" key="2">
    <citation type="submission" date="2025-08" db="UniProtKB">
        <authorList>
            <consortium name="RefSeq"/>
        </authorList>
    </citation>
    <scope>IDENTIFICATION</scope>
</reference>
<evidence type="ECO:0000256" key="7">
    <source>
        <dbReference type="ARBA" id="ARBA00023180"/>
    </source>
</evidence>